<evidence type="ECO:0000256" key="3">
    <source>
        <dbReference type="ARBA" id="ARBA00022475"/>
    </source>
</evidence>
<keyword evidence="5 7" id="KW-1133">Transmembrane helix</keyword>
<sequence>MLKMMNRSQLLYIPLILLGLVFIIPFGIMIIGSLLNMTLPIGNPFTWVVHEKFSFANFGYIFKNAPYLKWIINSLIITIIPVFSNMFFSAILGYIFARKQFFGREVIFWIMMAVIMIPSQLLIIPRYIMFSDLGWINTYLPLIVPEIWGIMGVFFVRQYMMTMPKDLEEAAYIDGAGDFTVFFKVYLPLAKPVIATVGTFAFIGNWNDLLTPLIFTTSDEMYPVTVGLASLLTKEGNFGVEMAGSVLSFIPTFLIFIFFQRYFVKGITLTGIK</sequence>
<dbReference type="InterPro" id="IPR000515">
    <property type="entry name" value="MetI-like"/>
</dbReference>
<dbReference type="OrthoDB" id="9771544at2"/>
<evidence type="ECO:0000256" key="2">
    <source>
        <dbReference type="ARBA" id="ARBA00022448"/>
    </source>
</evidence>
<dbReference type="GO" id="GO:0005886">
    <property type="term" value="C:plasma membrane"/>
    <property type="evidence" value="ECO:0007669"/>
    <property type="project" value="UniProtKB-SubCell"/>
</dbReference>
<protein>
    <submittedName>
        <fullName evidence="9">Carbohydrate ABC transporter membrane protein 2 (CUT1 family)</fullName>
    </submittedName>
</protein>
<dbReference type="Pfam" id="PF00528">
    <property type="entry name" value="BPD_transp_1"/>
    <property type="match status" value="1"/>
</dbReference>
<dbReference type="Gene3D" id="1.10.3720.10">
    <property type="entry name" value="MetI-like"/>
    <property type="match status" value="1"/>
</dbReference>
<proteinExistence type="inferred from homology"/>
<dbReference type="RefSeq" id="WP_114746581.1">
    <property type="nucleotide sequence ID" value="NZ_QQAY01000013.1"/>
</dbReference>
<gene>
    <name evidence="9" type="ORF">DFR59_11328</name>
</gene>
<keyword evidence="10" id="KW-1185">Reference proteome</keyword>
<feature type="transmembrane region" description="Helical" evidence="7">
    <location>
        <begin position="242"/>
        <end position="264"/>
    </location>
</feature>
<dbReference type="GO" id="GO:0055085">
    <property type="term" value="P:transmembrane transport"/>
    <property type="evidence" value="ECO:0007669"/>
    <property type="project" value="InterPro"/>
</dbReference>
<keyword evidence="3" id="KW-1003">Cell membrane</keyword>
<feature type="transmembrane region" description="Helical" evidence="7">
    <location>
        <begin position="70"/>
        <end position="94"/>
    </location>
</feature>
<evidence type="ECO:0000259" key="8">
    <source>
        <dbReference type="PROSITE" id="PS50928"/>
    </source>
</evidence>
<feature type="transmembrane region" description="Helical" evidence="7">
    <location>
        <begin position="140"/>
        <end position="160"/>
    </location>
</feature>
<dbReference type="PANTHER" id="PTHR43744">
    <property type="entry name" value="ABC TRANSPORTER PERMEASE PROTEIN MG189-RELATED-RELATED"/>
    <property type="match status" value="1"/>
</dbReference>
<keyword evidence="4 7" id="KW-0812">Transmembrane</keyword>
<dbReference type="SUPFAM" id="SSF161098">
    <property type="entry name" value="MetI-like"/>
    <property type="match status" value="1"/>
</dbReference>
<dbReference type="EMBL" id="QQAY01000013">
    <property type="protein sequence ID" value="RDI40005.1"/>
    <property type="molecule type" value="Genomic_DNA"/>
</dbReference>
<dbReference type="InterPro" id="IPR035906">
    <property type="entry name" value="MetI-like_sf"/>
</dbReference>
<dbReference type="AlphaFoldDB" id="A0A370G876"/>
<dbReference type="CDD" id="cd06261">
    <property type="entry name" value="TM_PBP2"/>
    <property type="match status" value="1"/>
</dbReference>
<feature type="transmembrane region" description="Helical" evidence="7">
    <location>
        <begin position="181"/>
        <end position="203"/>
    </location>
</feature>
<evidence type="ECO:0000256" key="7">
    <source>
        <dbReference type="RuleBase" id="RU363032"/>
    </source>
</evidence>
<evidence type="ECO:0000256" key="4">
    <source>
        <dbReference type="ARBA" id="ARBA00022692"/>
    </source>
</evidence>
<reference evidence="9 10" key="1">
    <citation type="submission" date="2018-07" db="EMBL/GenBank/DDBJ databases">
        <title>Genomic Encyclopedia of Type Strains, Phase IV (KMG-IV): sequencing the most valuable type-strain genomes for metagenomic binning, comparative biology and taxonomic classification.</title>
        <authorList>
            <person name="Goeker M."/>
        </authorList>
    </citation>
    <scope>NUCLEOTIDE SEQUENCE [LARGE SCALE GENOMIC DNA]</scope>
    <source>
        <strain evidence="9 10">DSM 25281</strain>
    </source>
</reference>
<comment type="similarity">
    <text evidence="7">Belongs to the binding-protein-dependent transport system permease family.</text>
</comment>
<evidence type="ECO:0000313" key="9">
    <source>
        <dbReference type="EMBL" id="RDI40005.1"/>
    </source>
</evidence>
<accession>A0A370G876</accession>
<evidence type="ECO:0000313" key="10">
    <source>
        <dbReference type="Proteomes" id="UP000255326"/>
    </source>
</evidence>
<feature type="domain" description="ABC transmembrane type-1" evidence="8">
    <location>
        <begin position="71"/>
        <end position="259"/>
    </location>
</feature>
<evidence type="ECO:0000256" key="6">
    <source>
        <dbReference type="ARBA" id="ARBA00023136"/>
    </source>
</evidence>
<evidence type="ECO:0000256" key="1">
    <source>
        <dbReference type="ARBA" id="ARBA00004651"/>
    </source>
</evidence>
<evidence type="ECO:0000256" key="5">
    <source>
        <dbReference type="ARBA" id="ARBA00022989"/>
    </source>
</evidence>
<feature type="transmembrane region" description="Helical" evidence="7">
    <location>
        <begin position="12"/>
        <end position="35"/>
    </location>
</feature>
<dbReference type="Proteomes" id="UP000255326">
    <property type="component" value="Unassembled WGS sequence"/>
</dbReference>
<name>A0A370G876_9BACI</name>
<dbReference type="PANTHER" id="PTHR43744:SF8">
    <property type="entry name" value="SN-GLYCEROL-3-PHOSPHATE TRANSPORT SYSTEM PERMEASE PROTEIN UGPE"/>
    <property type="match status" value="1"/>
</dbReference>
<feature type="transmembrane region" description="Helical" evidence="7">
    <location>
        <begin position="106"/>
        <end position="128"/>
    </location>
</feature>
<comment type="caution">
    <text evidence="9">The sequence shown here is derived from an EMBL/GenBank/DDBJ whole genome shotgun (WGS) entry which is preliminary data.</text>
</comment>
<keyword evidence="2 7" id="KW-0813">Transport</keyword>
<keyword evidence="6 7" id="KW-0472">Membrane</keyword>
<comment type="subcellular location">
    <subcellularLocation>
        <location evidence="1 7">Cell membrane</location>
        <topology evidence="1 7">Multi-pass membrane protein</topology>
    </subcellularLocation>
</comment>
<organism evidence="9 10">
    <name type="scientific">Falsibacillus pallidus</name>
    <dbReference type="NCBI Taxonomy" id="493781"/>
    <lineage>
        <taxon>Bacteria</taxon>
        <taxon>Bacillati</taxon>
        <taxon>Bacillota</taxon>
        <taxon>Bacilli</taxon>
        <taxon>Bacillales</taxon>
        <taxon>Bacillaceae</taxon>
        <taxon>Falsibacillus</taxon>
    </lineage>
</organism>
<dbReference type="PROSITE" id="PS50928">
    <property type="entry name" value="ABC_TM1"/>
    <property type="match status" value="1"/>
</dbReference>